<feature type="region of interest" description="Disordered" evidence="2">
    <location>
        <begin position="1175"/>
        <end position="1232"/>
    </location>
</feature>
<accession>A0A8B6HNV0</accession>
<dbReference type="OrthoDB" id="9946525at2759"/>
<sequence>MESNARCNMYRISIGSEYSRWNELKAALRLKTNAEVAKTLLDVYIEKSINPAGACSSTPEKKNLKQTRCPIISDVSAMSSSDHECTKERLHSGDLLFSSALLQSGSYYQKINLFAKFLKLPIPSSVSYLKMQRTYLIPTIDEIWKKEQNELFEHFHNQDLVVLGELGLESFESITEYDEKRLTENLKDSEEFSEICSIKPDDTFTSSLGYATSVNEQNEVFSDVSLGTISGDCLTLDTDESEYSDTNSSDITDPTSECESERSNDCHFESVLTNEFGALKIYACFHRHYSTAIACKDITDTLKTIFNGAEHSHTLNYEYLMSFVQKYPIKEVPYCESFFEVFPDNLELVRCSTENCTGCGFNRDGQPRKCFIFADTKNLLKDLLHSPELIDIKFKVKCAKNSSEVITHGDILKPYLGSQKMVWCNQQNARSDVPDAHPVEFPDYAKVTADVDDENRSVSENLPRIIGEKEICPPKIVPVSANDGENHSDTCPTNLRIPESGTRPARPSARIRNHMTISASTNTRTRTINKPKRFLDISSLYIMPESTHEKPVDEARDLSRDAYMGYTSRETIETCGPQKKKLNRAEEEYVPGPSSPEVPEVQESVDESSNQVSFKLNKDSVLVWRRALLTRYFIDLGNETKADVKWTDHDEKSRVVTINDEKRTFEWKIPQKELFKSVANVTINKKKKFVITLFYTTNTALVQGQLTAEWVKFEFPRIKKVVDNLVCTKGDKSVNVVKEIKNIEMDDNFFHREFVEKENNKVEEESIVKEVNITNSNHIQQSQINSLNKTNDDLIQEPEVDIDQIKSEVHKINQSVEKLDFASTNENYKENKAQNLLNNSKLAENYKEIQRVKDQGSEICKIVDSLNIKTTQIEKKVQEIKEEINPQLKEMHENLHVENSGLKQLENSTKEMKENILEEINRHFMDLRIGVNTNFKTLERIQEVNKTCSEMKDLFKARCTQSVTQSDNNTQSMIEKESGNSIEKSKNTNIQKVDLWVIGSSIVKDLDGKKMYKNKQVKITTLRDKTVEGATQFVKLGTVHAKNVLLQIGSNDLEQKTPDDVLQEVELLVRELKSTLPESTVVIGELLPRYYLGDRNKADAYNEKIGLYNILLRDYCVDTGLHYVQFENMIHSDFYDGIHPNFKGVKLYVRCVKEILNPLLSVRYDKNYPRSFNNGYSVRSNYDQNRSGYNKRDTNGYQGYRQDKHNSYNRYTENTNNGYTDSTNNRYTDNTK</sequence>
<dbReference type="Proteomes" id="UP000596742">
    <property type="component" value="Unassembled WGS sequence"/>
</dbReference>
<feature type="region of interest" description="Disordered" evidence="2">
    <location>
        <begin position="584"/>
        <end position="607"/>
    </location>
</feature>
<dbReference type="EMBL" id="UYJE01010370">
    <property type="protein sequence ID" value="VDI82543.1"/>
    <property type="molecule type" value="Genomic_DNA"/>
</dbReference>
<dbReference type="AlphaFoldDB" id="A0A8B6HNV0"/>
<name>A0A8B6HNV0_MYTGA</name>
<proteinExistence type="predicted"/>
<feature type="compositionally biased region" description="Polar residues" evidence="2">
    <location>
        <begin position="1208"/>
        <end position="1232"/>
    </location>
</feature>
<feature type="domain" description="SGNH hydrolase-type esterase" evidence="3">
    <location>
        <begin position="1030"/>
        <end position="1145"/>
    </location>
</feature>
<keyword evidence="5" id="KW-1185">Reference proteome</keyword>
<dbReference type="Pfam" id="PF13472">
    <property type="entry name" value="Lipase_GDSL_2"/>
    <property type="match status" value="1"/>
</dbReference>
<feature type="compositionally biased region" description="Polar residues" evidence="2">
    <location>
        <begin position="1175"/>
        <end position="1188"/>
    </location>
</feature>
<reference evidence="4" key="1">
    <citation type="submission" date="2018-11" db="EMBL/GenBank/DDBJ databases">
        <authorList>
            <person name="Alioto T."/>
            <person name="Alioto T."/>
        </authorList>
    </citation>
    <scope>NUCLEOTIDE SEQUENCE</scope>
</reference>
<feature type="region of interest" description="Disordered" evidence="2">
    <location>
        <begin position="480"/>
        <end position="507"/>
    </location>
</feature>
<protein>
    <recommendedName>
        <fullName evidence="3">SGNH hydrolase-type esterase domain-containing protein</fullName>
    </recommendedName>
</protein>
<evidence type="ECO:0000313" key="4">
    <source>
        <dbReference type="EMBL" id="VDI82543.1"/>
    </source>
</evidence>
<feature type="compositionally biased region" description="Low complexity" evidence="2">
    <location>
        <begin position="590"/>
        <end position="602"/>
    </location>
</feature>
<feature type="coiled-coil region" evidence="1">
    <location>
        <begin position="863"/>
        <end position="922"/>
    </location>
</feature>
<evidence type="ECO:0000313" key="5">
    <source>
        <dbReference type="Proteomes" id="UP000596742"/>
    </source>
</evidence>
<dbReference type="PANTHER" id="PTHR31751">
    <property type="entry name" value="SI:CH211-108C17.2-RELATED-RELATED"/>
    <property type="match status" value="1"/>
</dbReference>
<organism evidence="4 5">
    <name type="scientific">Mytilus galloprovincialis</name>
    <name type="common">Mediterranean mussel</name>
    <dbReference type="NCBI Taxonomy" id="29158"/>
    <lineage>
        <taxon>Eukaryota</taxon>
        <taxon>Metazoa</taxon>
        <taxon>Spiralia</taxon>
        <taxon>Lophotrochozoa</taxon>
        <taxon>Mollusca</taxon>
        <taxon>Bivalvia</taxon>
        <taxon>Autobranchia</taxon>
        <taxon>Pteriomorphia</taxon>
        <taxon>Mytilida</taxon>
        <taxon>Mytiloidea</taxon>
        <taxon>Mytilidae</taxon>
        <taxon>Mytilinae</taxon>
        <taxon>Mytilus</taxon>
    </lineage>
</organism>
<keyword evidence="1" id="KW-0175">Coiled coil</keyword>
<evidence type="ECO:0000259" key="3">
    <source>
        <dbReference type="Pfam" id="PF13472"/>
    </source>
</evidence>
<dbReference type="InterPro" id="IPR013830">
    <property type="entry name" value="SGNH_hydro"/>
</dbReference>
<dbReference type="InterPro" id="IPR036514">
    <property type="entry name" value="SGNH_hydro_sf"/>
</dbReference>
<evidence type="ECO:0000256" key="2">
    <source>
        <dbReference type="SAM" id="MobiDB-lite"/>
    </source>
</evidence>
<gene>
    <name evidence="4" type="ORF">MGAL_10B064941</name>
</gene>
<dbReference type="Gene3D" id="3.40.50.1110">
    <property type="entry name" value="SGNH hydrolase"/>
    <property type="match status" value="1"/>
</dbReference>
<comment type="caution">
    <text evidence="4">The sequence shown here is derived from an EMBL/GenBank/DDBJ whole genome shotgun (WGS) entry which is preliminary data.</text>
</comment>
<dbReference type="SUPFAM" id="SSF52266">
    <property type="entry name" value="SGNH hydrolase"/>
    <property type="match status" value="1"/>
</dbReference>
<evidence type="ECO:0000256" key="1">
    <source>
        <dbReference type="SAM" id="Coils"/>
    </source>
</evidence>